<dbReference type="Gene3D" id="1.20.1250.20">
    <property type="entry name" value="MFS general substrate transporter like domains"/>
    <property type="match status" value="2"/>
</dbReference>
<keyword evidence="2" id="KW-0813">Transport</keyword>
<dbReference type="GO" id="GO:0005886">
    <property type="term" value="C:plasma membrane"/>
    <property type="evidence" value="ECO:0007669"/>
    <property type="project" value="UniProtKB-SubCell"/>
</dbReference>
<dbReference type="Pfam" id="PF07690">
    <property type="entry name" value="MFS_1"/>
    <property type="match status" value="1"/>
</dbReference>
<dbReference type="STRING" id="1423750.FC89_GL000394"/>
<dbReference type="InterPro" id="IPR011701">
    <property type="entry name" value="MFS"/>
</dbReference>
<comment type="subcellular location">
    <subcellularLocation>
        <location evidence="1">Cell membrane</location>
        <topology evidence="1">Multi-pass membrane protein</topology>
    </subcellularLocation>
</comment>
<feature type="transmembrane region" description="Helical" evidence="7">
    <location>
        <begin position="321"/>
        <end position="343"/>
    </location>
</feature>
<evidence type="ECO:0000259" key="8">
    <source>
        <dbReference type="PROSITE" id="PS50850"/>
    </source>
</evidence>
<feature type="transmembrane region" description="Helical" evidence="7">
    <location>
        <begin position="126"/>
        <end position="147"/>
    </location>
</feature>
<evidence type="ECO:0000256" key="2">
    <source>
        <dbReference type="ARBA" id="ARBA00022448"/>
    </source>
</evidence>
<evidence type="ECO:0000256" key="7">
    <source>
        <dbReference type="SAM" id="Phobius"/>
    </source>
</evidence>
<feature type="transmembrane region" description="Helical" evidence="7">
    <location>
        <begin position="355"/>
        <end position="378"/>
    </location>
</feature>
<evidence type="ECO:0000256" key="4">
    <source>
        <dbReference type="ARBA" id="ARBA00022692"/>
    </source>
</evidence>
<dbReference type="Proteomes" id="UP000051451">
    <property type="component" value="Unassembled WGS sequence"/>
</dbReference>
<feature type="transmembrane region" description="Helical" evidence="7">
    <location>
        <begin position="224"/>
        <end position="244"/>
    </location>
</feature>
<protein>
    <submittedName>
        <fullName evidence="9">Major facilitator superfamily permease</fullName>
    </submittedName>
</protein>
<name>A0A0R1VVR4_9LACO</name>
<reference evidence="9 10" key="1">
    <citation type="journal article" date="2015" name="Genome Announc.">
        <title>Expanding the biotechnology potential of lactobacilli through comparative genomics of 213 strains and associated genera.</title>
        <authorList>
            <person name="Sun Z."/>
            <person name="Harris H.M."/>
            <person name="McCann A."/>
            <person name="Guo C."/>
            <person name="Argimon S."/>
            <person name="Zhang W."/>
            <person name="Yang X."/>
            <person name="Jeffery I.B."/>
            <person name="Cooney J.C."/>
            <person name="Kagawa T.F."/>
            <person name="Liu W."/>
            <person name="Song Y."/>
            <person name="Salvetti E."/>
            <person name="Wrobel A."/>
            <person name="Rasinkangas P."/>
            <person name="Parkhill J."/>
            <person name="Rea M.C."/>
            <person name="O'Sullivan O."/>
            <person name="Ritari J."/>
            <person name="Douillard F.P."/>
            <person name="Paul Ross R."/>
            <person name="Yang R."/>
            <person name="Briner A.E."/>
            <person name="Felis G.E."/>
            <person name="de Vos W.M."/>
            <person name="Barrangou R."/>
            <person name="Klaenhammer T.R."/>
            <person name="Caufield P.W."/>
            <person name="Cui Y."/>
            <person name="Zhang H."/>
            <person name="O'Toole P.W."/>
        </authorList>
    </citation>
    <scope>NUCLEOTIDE SEQUENCE [LARGE SCALE GENOMIC DNA]</scope>
    <source>
        <strain evidence="9 10">DSM 18630</strain>
    </source>
</reference>
<feature type="transmembrane region" description="Helical" evidence="7">
    <location>
        <begin position="384"/>
        <end position="405"/>
    </location>
</feature>
<dbReference type="InterPro" id="IPR050171">
    <property type="entry name" value="MFS_Transporters"/>
</dbReference>
<feature type="transmembrane region" description="Helical" evidence="7">
    <location>
        <begin position="159"/>
        <end position="178"/>
    </location>
</feature>
<feature type="transmembrane region" description="Helical" evidence="7">
    <location>
        <begin position="36"/>
        <end position="58"/>
    </location>
</feature>
<evidence type="ECO:0000256" key="5">
    <source>
        <dbReference type="ARBA" id="ARBA00022989"/>
    </source>
</evidence>
<organism evidence="9 10">
    <name type="scientific">Liquorilactobacillus ghanensis DSM 18630</name>
    <dbReference type="NCBI Taxonomy" id="1423750"/>
    <lineage>
        <taxon>Bacteria</taxon>
        <taxon>Bacillati</taxon>
        <taxon>Bacillota</taxon>
        <taxon>Bacilli</taxon>
        <taxon>Lactobacillales</taxon>
        <taxon>Lactobacillaceae</taxon>
        <taxon>Liquorilactobacillus</taxon>
    </lineage>
</organism>
<dbReference type="PANTHER" id="PTHR23517">
    <property type="entry name" value="RESISTANCE PROTEIN MDTM, PUTATIVE-RELATED-RELATED"/>
    <property type="match status" value="1"/>
</dbReference>
<dbReference type="PROSITE" id="PS50850">
    <property type="entry name" value="MFS"/>
    <property type="match status" value="1"/>
</dbReference>
<evidence type="ECO:0000256" key="6">
    <source>
        <dbReference type="ARBA" id="ARBA00023136"/>
    </source>
</evidence>
<sequence>MVLLKISYFPELVLDDKVNYILRINEENIMKKNLPILLASMLVNMGIGLIMPITTLFLHNRLHQTLVTAGYVLMGFSLAMVLGNLLGGWLFDHWKVKPTHYLGGLLVWLNLTLLIIFPIWPLYTILVIGYGFGLGILNSAVNGYIAAHQKKSPNLFTNAYWLANLGMGLATFLSGILYALNIRWVFSVALFIFIVTLLVVKIFFHEISHSTVAIRTTTSWKSKLQLPSGLWFVCLLLVVIWIGYEQWNSNVSVYMLQQGISVQKYSLLFTISTFEIVIFQPLLNLFFRPTFTNEKYRIIGGTLLFGASYLSLINASHYSQFLLGITLLSFGDMLTLTTTPAMINRFATDQNRATIQALGGTAGSLGRALGPLLGGIMIQYWHYQITFIVLFAVHIGFCLFGNWLLHPERSLKKANDSD</sequence>
<evidence type="ECO:0000313" key="9">
    <source>
        <dbReference type="EMBL" id="KRM07081.1"/>
    </source>
</evidence>
<dbReference type="InterPro" id="IPR020846">
    <property type="entry name" value="MFS_dom"/>
</dbReference>
<keyword evidence="6 7" id="KW-0472">Membrane</keyword>
<feature type="transmembrane region" description="Helical" evidence="7">
    <location>
        <begin position="70"/>
        <end position="90"/>
    </location>
</feature>
<feature type="transmembrane region" description="Helical" evidence="7">
    <location>
        <begin position="102"/>
        <end position="120"/>
    </location>
</feature>
<keyword evidence="10" id="KW-1185">Reference proteome</keyword>
<keyword evidence="5 7" id="KW-1133">Transmembrane helix</keyword>
<dbReference type="PATRIC" id="fig|1423750.3.peg.403"/>
<dbReference type="EMBL" id="AZGB01000009">
    <property type="protein sequence ID" value="KRM07081.1"/>
    <property type="molecule type" value="Genomic_DNA"/>
</dbReference>
<keyword evidence="4 7" id="KW-0812">Transmembrane</keyword>
<dbReference type="GO" id="GO:0022857">
    <property type="term" value="F:transmembrane transporter activity"/>
    <property type="evidence" value="ECO:0007669"/>
    <property type="project" value="InterPro"/>
</dbReference>
<feature type="transmembrane region" description="Helical" evidence="7">
    <location>
        <begin position="184"/>
        <end position="204"/>
    </location>
</feature>
<evidence type="ECO:0000313" key="10">
    <source>
        <dbReference type="Proteomes" id="UP000051451"/>
    </source>
</evidence>
<dbReference type="InterPro" id="IPR036259">
    <property type="entry name" value="MFS_trans_sf"/>
</dbReference>
<feature type="transmembrane region" description="Helical" evidence="7">
    <location>
        <begin position="264"/>
        <end position="286"/>
    </location>
</feature>
<comment type="caution">
    <text evidence="9">The sequence shown here is derived from an EMBL/GenBank/DDBJ whole genome shotgun (WGS) entry which is preliminary data.</text>
</comment>
<gene>
    <name evidence="9" type="ORF">FC89_GL000394</name>
</gene>
<dbReference type="PANTHER" id="PTHR23517:SF10">
    <property type="entry name" value="MAJOR FACILITATOR SUPERFAMILY (MFS) PROFILE DOMAIN-CONTAINING PROTEIN"/>
    <property type="match status" value="1"/>
</dbReference>
<dbReference type="SUPFAM" id="SSF103473">
    <property type="entry name" value="MFS general substrate transporter"/>
    <property type="match status" value="1"/>
</dbReference>
<feature type="domain" description="Major facilitator superfamily (MFS) profile" evidence="8">
    <location>
        <begin position="194"/>
        <end position="418"/>
    </location>
</feature>
<evidence type="ECO:0000256" key="3">
    <source>
        <dbReference type="ARBA" id="ARBA00022475"/>
    </source>
</evidence>
<evidence type="ECO:0000256" key="1">
    <source>
        <dbReference type="ARBA" id="ARBA00004651"/>
    </source>
</evidence>
<feature type="transmembrane region" description="Helical" evidence="7">
    <location>
        <begin position="298"/>
        <end position="315"/>
    </location>
</feature>
<proteinExistence type="predicted"/>
<keyword evidence="3" id="KW-1003">Cell membrane</keyword>
<dbReference type="AlphaFoldDB" id="A0A0R1VVR4"/>
<accession>A0A0R1VVR4</accession>